<feature type="compositionally biased region" description="Polar residues" evidence="1">
    <location>
        <begin position="353"/>
        <end position="367"/>
    </location>
</feature>
<feature type="compositionally biased region" description="Low complexity" evidence="1">
    <location>
        <begin position="53"/>
        <end position="121"/>
    </location>
</feature>
<feature type="compositionally biased region" description="Basic and acidic residues" evidence="1">
    <location>
        <begin position="292"/>
        <end position="314"/>
    </location>
</feature>
<protein>
    <submittedName>
        <fullName evidence="2">Uncharacterized protein</fullName>
    </submittedName>
</protein>
<gene>
    <name evidence="2" type="ORF">EHS24_001160</name>
</gene>
<feature type="compositionally biased region" description="Polar residues" evidence="1">
    <location>
        <begin position="329"/>
        <end position="342"/>
    </location>
</feature>
<evidence type="ECO:0000256" key="1">
    <source>
        <dbReference type="SAM" id="MobiDB-lite"/>
    </source>
</evidence>
<dbReference type="GeneID" id="39585703"/>
<accession>A0A427XK01</accession>
<feature type="region of interest" description="Disordered" evidence="1">
    <location>
        <begin position="18"/>
        <end position="255"/>
    </location>
</feature>
<feature type="compositionally biased region" description="Polar residues" evidence="1">
    <location>
        <begin position="153"/>
        <end position="164"/>
    </location>
</feature>
<feature type="compositionally biased region" description="Pro residues" evidence="1">
    <location>
        <begin position="122"/>
        <end position="133"/>
    </location>
</feature>
<evidence type="ECO:0000313" key="3">
    <source>
        <dbReference type="Proteomes" id="UP000279236"/>
    </source>
</evidence>
<organism evidence="2 3">
    <name type="scientific">Apiotrichum porosum</name>
    <dbReference type="NCBI Taxonomy" id="105984"/>
    <lineage>
        <taxon>Eukaryota</taxon>
        <taxon>Fungi</taxon>
        <taxon>Dikarya</taxon>
        <taxon>Basidiomycota</taxon>
        <taxon>Agaricomycotina</taxon>
        <taxon>Tremellomycetes</taxon>
        <taxon>Trichosporonales</taxon>
        <taxon>Trichosporonaceae</taxon>
        <taxon>Apiotrichum</taxon>
    </lineage>
</organism>
<feature type="compositionally biased region" description="Polar residues" evidence="1">
    <location>
        <begin position="190"/>
        <end position="200"/>
    </location>
</feature>
<feature type="compositionally biased region" description="Low complexity" evidence="1">
    <location>
        <begin position="165"/>
        <end position="181"/>
    </location>
</feature>
<feature type="compositionally biased region" description="Low complexity" evidence="1">
    <location>
        <begin position="405"/>
        <end position="436"/>
    </location>
</feature>
<feature type="compositionally biased region" description="Low complexity" evidence="1">
    <location>
        <begin position="134"/>
        <end position="150"/>
    </location>
</feature>
<comment type="caution">
    <text evidence="2">The sequence shown here is derived from an EMBL/GenBank/DDBJ whole genome shotgun (WGS) entry which is preliminary data.</text>
</comment>
<feature type="compositionally biased region" description="Low complexity" evidence="1">
    <location>
        <begin position="315"/>
        <end position="328"/>
    </location>
</feature>
<feature type="region of interest" description="Disordered" evidence="1">
    <location>
        <begin position="379"/>
        <end position="436"/>
    </location>
</feature>
<feature type="compositionally biased region" description="Low complexity" evidence="1">
    <location>
        <begin position="223"/>
        <end position="244"/>
    </location>
</feature>
<feature type="compositionally biased region" description="Polar residues" evidence="1">
    <location>
        <begin position="38"/>
        <end position="52"/>
    </location>
</feature>
<dbReference type="EMBL" id="RSCE01000010">
    <property type="protein sequence ID" value="RSH79122.1"/>
    <property type="molecule type" value="Genomic_DNA"/>
</dbReference>
<proteinExistence type="predicted"/>
<dbReference type="RefSeq" id="XP_028474269.1">
    <property type="nucleotide sequence ID" value="XM_028616962.1"/>
</dbReference>
<sequence>MSAPPPGMSTLGLTAQKVAANAHDSDATVRAARPGPPRSSSFTATTRPRLNTSWSAPAPAPSGSAIGLASPVCLTPTSSFSSPSPTATTASLPVVTSGPSTSTSTSSWSLSGLGLSLRGRSIPPPPTITPASPPAHGSTTSPPRSRSRPTMLRSGSANSFGSNMSLASAASTSTASASLASPRTPHMTLSVYSIPQSGTASPRKVHHPFLTDQTPYIRHRESAASLRSLGSSSSSGGAGAIIDLGGDRERADDRERRVERLERLELLEIERLERSADFQRRLGVEPRTTNLEQRRERQYERERERERRREDAVRARSASSPSDCSSSATLTPGHSPSLSTTLEPGWPFKQKENAQPASASSANTTPVSKPLFRSLRKMPSTSVLHSPTTSIALPPPPPIRDPRDSSASSSSTSSTSSISSLATPTPSSPEMSPTTPIDRRCLAWMREAEQHTYYFGSVAARAGMTQEERLVRRDMLAGISRMEISEGVEVLEEEEGGCATRAMRRLGQRQ</sequence>
<dbReference type="Proteomes" id="UP000279236">
    <property type="component" value="Unassembled WGS sequence"/>
</dbReference>
<reference evidence="2 3" key="1">
    <citation type="submission" date="2018-11" db="EMBL/GenBank/DDBJ databases">
        <title>Genome sequence of Apiotrichum porosum DSM 27194.</title>
        <authorList>
            <person name="Aliyu H."/>
            <person name="Gorte O."/>
            <person name="Ochsenreither K."/>
        </authorList>
    </citation>
    <scope>NUCLEOTIDE SEQUENCE [LARGE SCALE GENOMIC DNA]</scope>
    <source>
        <strain evidence="2 3">DSM 27194</strain>
    </source>
</reference>
<feature type="compositionally biased region" description="Basic and acidic residues" evidence="1">
    <location>
        <begin position="245"/>
        <end position="255"/>
    </location>
</feature>
<name>A0A427XK01_9TREE</name>
<evidence type="ECO:0000313" key="2">
    <source>
        <dbReference type="EMBL" id="RSH79122.1"/>
    </source>
</evidence>
<feature type="region of interest" description="Disordered" evidence="1">
    <location>
        <begin position="289"/>
        <end position="367"/>
    </location>
</feature>
<keyword evidence="3" id="KW-1185">Reference proteome</keyword>
<dbReference type="AlphaFoldDB" id="A0A427XK01"/>